<comment type="caution">
    <text evidence="1">The sequence shown here is derived from an EMBL/GenBank/DDBJ whole genome shotgun (WGS) entry which is preliminary data.</text>
</comment>
<feature type="non-terminal residue" evidence="1">
    <location>
        <position position="118"/>
    </location>
</feature>
<accession>T1A065</accession>
<dbReference type="EMBL" id="AUZX01013781">
    <property type="protein sequence ID" value="EQD34484.1"/>
    <property type="molecule type" value="Genomic_DNA"/>
</dbReference>
<reference evidence="1" key="2">
    <citation type="journal article" date="2014" name="ISME J.">
        <title>Microbial stratification in low pH oxic and suboxic macroscopic growths along an acid mine drainage.</title>
        <authorList>
            <person name="Mendez-Garcia C."/>
            <person name="Mesa V."/>
            <person name="Sprenger R.R."/>
            <person name="Richter M."/>
            <person name="Diez M.S."/>
            <person name="Solano J."/>
            <person name="Bargiela R."/>
            <person name="Golyshina O.V."/>
            <person name="Manteca A."/>
            <person name="Ramos J.L."/>
            <person name="Gallego J.R."/>
            <person name="Llorente I."/>
            <person name="Martins Dos Santos V.A."/>
            <person name="Jensen O.N."/>
            <person name="Pelaez A.I."/>
            <person name="Sanchez J."/>
            <person name="Ferrer M."/>
        </authorList>
    </citation>
    <scope>NUCLEOTIDE SEQUENCE</scope>
</reference>
<dbReference type="AlphaFoldDB" id="T1A065"/>
<protein>
    <submittedName>
        <fullName evidence="1">Transcriptional regulator</fullName>
    </submittedName>
</protein>
<name>T1A065_9ZZZZ</name>
<proteinExistence type="predicted"/>
<organism evidence="1">
    <name type="scientific">mine drainage metagenome</name>
    <dbReference type="NCBI Taxonomy" id="410659"/>
    <lineage>
        <taxon>unclassified sequences</taxon>
        <taxon>metagenomes</taxon>
        <taxon>ecological metagenomes</taxon>
    </lineage>
</organism>
<reference evidence="1" key="1">
    <citation type="submission" date="2013-08" db="EMBL/GenBank/DDBJ databases">
        <authorList>
            <person name="Mendez C."/>
            <person name="Richter M."/>
            <person name="Ferrer M."/>
            <person name="Sanchez J."/>
        </authorList>
    </citation>
    <scope>NUCLEOTIDE SEQUENCE</scope>
</reference>
<evidence type="ECO:0000313" key="1">
    <source>
        <dbReference type="EMBL" id="EQD34484.1"/>
    </source>
</evidence>
<sequence length="118" mass="13365">MGNGYLSLMLHNMSRSGEITRITRGVYTFHKDVVVAGFAFRPFYYGMESALALRGLSDQGTNLVVMTARNVRTGTRSFEGRNYRIQRIGKDLMFGYGVIKRGGYWIPVSEPEKTIIDM</sequence>
<gene>
    <name evidence="1" type="ORF">B1A_18672</name>
</gene>